<dbReference type="EMBL" id="LCWV01000013">
    <property type="protein sequence ID" value="PWI69103.1"/>
    <property type="molecule type" value="Genomic_DNA"/>
</dbReference>
<protein>
    <submittedName>
        <fullName evidence="2">Uncharacterized protein</fullName>
    </submittedName>
</protein>
<comment type="caution">
    <text evidence="2">The sequence shown here is derived from an EMBL/GenBank/DDBJ whole genome shotgun (WGS) entry which is preliminary data.</text>
</comment>
<evidence type="ECO:0000256" key="1">
    <source>
        <dbReference type="SAM" id="MobiDB-lite"/>
    </source>
</evidence>
<accession>A0A2U3E3L6</accession>
<feature type="compositionally biased region" description="Basic and acidic residues" evidence="1">
    <location>
        <begin position="35"/>
        <end position="48"/>
    </location>
</feature>
<proteinExistence type="predicted"/>
<gene>
    <name evidence="2" type="ORF">PCL_01488</name>
</gene>
<name>A0A2U3E3L6_PURLI</name>
<feature type="compositionally biased region" description="Basic and acidic residues" evidence="1">
    <location>
        <begin position="1"/>
        <end position="16"/>
    </location>
</feature>
<evidence type="ECO:0000313" key="2">
    <source>
        <dbReference type="EMBL" id="PWI69103.1"/>
    </source>
</evidence>
<organism evidence="2 3">
    <name type="scientific">Purpureocillium lilacinum</name>
    <name type="common">Paecilomyces lilacinus</name>
    <dbReference type="NCBI Taxonomy" id="33203"/>
    <lineage>
        <taxon>Eukaryota</taxon>
        <taxon>Fungi</taxon>
        <taxon>Dikarya</taxon>
        <taxon>Ascomycota</taxon>
        <taxon>Pezizomycotina</taxon>
        <taxon>Sordariomycetes</taxon>
        <taxon>Hypocreomycetidae</taxon>
        <taxon>Hypocreales</taxon>
        <taxon>Ophiocordycipitaceae</taxon>
        <taxon>Purpureocillium</taxon>
    </lineage>
</organism>
<reference evidence="2 3" key="1">
    <citation type="journal article" date="2016" name="Front. Microbiol.">
        <title>Genome and transcriptome sequences reveal the specific parasitism of the nematophagous Purpureocillium lilacinum 36-1.</title>
        <authorList>
            <person name="Xie J."/>
            <person name="Li S."/>
            <person name="Mo C."/>
            <person name="Xiao X."/>
            <person name="Peng D."/>
            <person name="Wang G."/>
            <person name="Xiao Y."/>
        </authorList>
    </citation>
    <scope>NUCLEOTIDE SEQUENCE [LARGE SCALE GENOMIC DNA]</scope>
    <source>
        <strain evidence="2 3">36-1</strain>
    </source>
</reference>
<dbReference type="Proteomes" id="UP000245956">
    <property type="component" value="Unassembled WGS sequence"/>
</dbReference>
<dbReference type="AlphaFoldDB" id="A0A2U3E3L6"/>
<feature type="region of interest" description="Disordered" evidence="1">
    <location>
        <begin position="1"/>
        <end position="107"/>
    </location>
</feature>
<sequence length="170" mass="18955">MSQSSTREEVAYHGEHYQVVIPPKLLLPYMPTPEPRGDGHEGQSRHEGDDEDDPPAHASRLVARHAGDVRALEFPHGSRPRAGDQRKRDDDDEECRKDKKKLLHAGSRAARMEGGIFNNEIWRSSWGRAGQGREQGTRREEMGTFNAWPAIHDLRASFSPAARAGADPGT</sequence>
<evidence type="ECO:0000313" key="3">
    <source>
        <dbReference type="Proteomes" id="UP000245956"/>
    </source>
</evidence>
<feature type="compositionally biased region" description="Basic and acidic residues" evidence="1">
    <location>
        <begin position="81"/>
        <end position="97"/>
    </location>
</feature>